<keyword evidence="3" id="KW-0249">Electron transport</keyword>
<evidence type="ECO:0000256" key="3">
    <source>
        <dbReference type="ARBA" id="ARBA00022982"/>
    </source>
</evidence>
<dbReference type="SUPFAM" id="SSF52518">
    <property type="entry name" value="Thiamin diphosphate-binding fold (THDP-binding)"/>
    <property type="match status" value="2"/>
</dbReference>
<evidence type="ECO:0000313" key="9">
    <source>
        <dbReference type="Proteomes" id="UP000236447"/>
    </source>
</evidence>
<dbReference type="InterPro" id="IPR029061">
    <property type="entry name" value="THDP-binding"/>
</dbReference>
<dbReference type="SUPFAM" id="SSF52922">
    <property type="entry name" value="TK C-terminal domain-like"/>
    <property type="match status" value="1"/>
</dbReference>
<reference evidence="8 9" key="1">
    <citation type="journal article" date="2017" name="Front. Microbiol.">
        <title>Phaeobacter piscinae sp. nov., a species of the Roseobacter group and potential aquaculture probiont.</title>
        <authorList>
            <person name="Sonnenschein E.C."/>
            <person name="Phippen C.B.W."/>
            <person name="Nielsen K.F."/>
            <person name="Mateiu R.V."/>
            <person name="Melchiorsen J."/>
            <person name="Gram L."/>
            <person name="Overmann J."/>
            <person name="Freese H.M."/>
        </authorList>
    </citation>
    <scope>NUCLEOTIDE SEQUENCE [LARGE SCALE GENOMIC DNA]</scope>
    <source>
        <strain evidence="8 9">P88</strain>
    </source>
</reference>
<feature type="domain" description="4Fe-4S ferredoxin-type" evidence="7">
    <location>
        <begin position="626"/>
        <end position="657"/>
    </location>
</feature>
<dbReference type="RefSeq" id="WP_102883493.1">
    <property type="nucleotide sequence ID" value="NZ_CANLFJ010000001.1"/>
</dbReference>
<dbReference type="InterPro" id="IPR019752">
    <property type="entry name" value="Pyrv/ketoisovalerate_OxRed_cat"/>
</dbReference>
<dbReference type="PANTHER" id="PTHR48084">
    <property type="entry name" value="2-OXOGLUTARATE OXIDOREDUCTASE SUBUNIT KORB-RELATED"/>
    <property type="match status" value="1"/>
</dbReference>
<gene>
    <name evidence="8" type="ORF">PhaeoP88_01775</name>
</gene>
<keyword evidence="8" id="KW-0670">Pyruvate</keyword>
<evidence type="ECO:0000259" key="7">
    <source>
        <dbReference type="PROSITE" id="PS51379"/>
    </source>
</evidence>
<dbReference type="Pfam" id="PF02775">
    <property type="entry name" value="TPP_enzyme_C"/>
    <property type="match status" value="1"/>
</dbReference>
<evidence type="ECO:0000256" key="5">
    <source>
        <dbReference type="ARBA" id="ARBA00023004"/>
    </source>
</evidence>
<dbReference type="CDD" id="cd07034">
    <property type="entry name" value="TPP_PYR_PFOR_IOR-alpha_like"/>
    <property type="match status" value="1"/>
</dbReference>
<dbReference type="AlphaFoldDB" id="A0A2I7K972"/>
<reference evidence="8 9" key="2">
    <citation type="journal article" date="2017" name="Genome Biol. Evol.">
        <title>Trajectories and Drivers of Genome Evolution in Surface-Associated Marine Phaeobacter.</title>
        <authorList>
            <person name="Freese H.M."/>
            <person name="Sikorski J."/>
            <person name="Bunk B."/>
            <person name="Scheuner C."/>
            <person name="Meier-Kolthoff J.P."/>
            <person name="Sproer C."/>
            <person name="Gram L."/>
            <person name="Overmann J."/>
        </authorList>
    </citation>
    <scope>NUCLEOTIDE SEQUENCE [LARGE SCALE GENOMIC DNA]</scope>
    <source>
        <strain evidence="8 9">P88</strain>
    </source>
</reference>
<protein>
    <submittedName>
        <fullName evidence="8">Pyruvate ferredoxin/flavodoxin oxidoreductase-like protein</fullName>
    </submittedName>
</protein>
<dbReference type="Gene3D" id="3.40.920.10">
    <property type="entry name" value="Pyruvate-ferredoxin oxidoreductase, PFOR, domain III"/>
    <property type="match status" value="1"/>
</dbReference>
<sequence>MSTQKISLNDKFDLTKSQVMLNGTQALVRLMLMQKHRDKAAGLNTAGLVTGYRGSPLGAVDMQMKRAEKHLTASDVTFQFGLNEDLAVTALWGAQQAEVRGEGKYDGVFGLWYGKGPGVDRSGDAIRHANMAGSSKHGGVLVAMGDDHTGESSTVLHQSEWSLMDCYLPIVSPAGVQEILDYGAYGLALSRFSGLWVGLKTMKDTIEVTSVVDGDPDRMKLVTPEFDMPADGLNIRLDDDRFRQENRIIDYKRFAAEAFSHANKMDKRMWGKPGAKIGFVAAGKNWLDLVHAMSLLNIDETMAERLGITTYKVGQTWPLDMKGFNDWAEGLDLIVVVEEKRKLIEIQIKEAIFDDRQGRRVYGWYKGGAGAMHREELFPTKYALDPIMIAEKLGQILIEEGRETEAIRAGLTALDDAKRADNAEEIAARLPYFCSGCPHNSSTKLPDGSRAYAGIGCHFMVQWMDRETTGFTHMGGEGVNWVGEAPFSNRKHVFQNLGDGTYNHSGVQAIRAALAEGTNITFKILYNDAVAMTGGQEAEGGLTAHQIAHELTAMGMKTIAVVYDEKEDVDAKLFPAGMRMHERAELMAVQKEMETVEGVSAIIYIQTCAAEKRRRRKKGLFPDPDQRVFINSDVCEGCGDCGVQSNCVSIVPKETELGRKRAIDQSSCNKDFSCVKGFCPSFLTIEGAKIRKEPTAALDLPDLPKPELPSINGTHNVVITGVGGTGVVTIGAVLAQAAQIDGKGAGMMEMAGLAQKGGAVHIHCRIANKPEDISAIRVATGEAHALIGGDLVVSAGAKTIGLMKTGKTGAVVNSHEIITGDFTRDTNFQLPTDRLQVALEARLRDRLDLFDASDLARASMGDSIFSNMMIFGAAWQRGLLPISLEAIQEAITLNGAAVERNLRAFDIGRWAVLYPQEVQKLIAPNVVELPKSLEEQIAFRSAQLVDYQGPRLAKRYGKMLDGISDKALKEAVAKGYHKLLAYKDEYEVARLLLSSREKAEAEFEGDLKISYNLAPPMLTGKDPDGRPKKRKFGPGLERGLRLLAKFKGLRGTPLDVFGYTAERKMERALIAQYEADMKAWLPKASPEIMAPLIALAELPLEIRGFGPVKQANEAKAAKRREELLAALRHGGTELKTAAE</sequence>
<keyword evidence="1" id="KW-0813">Transport</keyword>
<dbReference type="Pfam" id="PF01558">
    <property type="entry name" value="POR"/>
    <property type="match status" value="1"/>
</dbReference>
<dbReference type="Proteomes" id="UP000236447">
    <property type="component" value="Chromosome"/>
</dbReference>
<dbReference type="Gene3D" id="3.40.50.970">
    <property type="match status" value="2"/>
</dbReference>
<proteinExistence type="predicted"/>
<evidence type="ECO:0000256" key="4">
    <source>
        <dbReference type="ARBA" id="ARBA00023002"/>
    </source>
</evidence>
<evidence type="ECO:0000313" key="8">
    <source>
        <dbReference type="EMBL" id="AUQ99146.1"/>
    </source>
</evidence>
<dbReference type="GO" id="GO:0016625">
    <property type="term" value="F:oxidoreductase activity, acting on the aldehyde or oxo group of donors, iron-sulfur protein as acceptor"/>
    <property type="evidence" value="ECO:0007669"/>
    <property type="project" value="UniProtKB-ARBA"/>
</dbReference>
<dbReference type="InterPro" id="IPR017896">
    <property type="entry name" value="4Fe4S_Fe-S-bd"/>
</dbReference>
<accession>A0A2I7K972</accession>
<evidence type="ECO:0000256" key="2">
    <source>
        <dbReference type="ARBA" id="ARBA00022485"/>
    </source>
</evidence>
<dbReference type="SUPFAM" id="SSF53323">
    <property type="entry name" value="Pyruvate-ferredoxin oxidoreductase, PFOR, domain III"/>
    <property type="match status" value="1"/>
</dbReference>
<dbReference type="InterPro" id="IPR002880">
    <property type="entry name" value="Pyrv_Fd/Flavodoxin_OxRdtase_N"/>
</dbReference>
<evidence type="ECO:0000256" key="1">
    <source>
        <dbReference type="ARBA" id="ARBA00022448"/>
    </source>
</evidence>
<dbReference type="GO" id="GO:0030976">
    <property type="term" value="F:thiamine pyrophosphate binding"/>
    <property type="evidence" value="ECO:0007669"/>
    <property type="project" value="InterPro"/>
</dbReference>
<keyword evidence="2" id="KW-0004">4Fe-4S</keyword>
<organism evidence="8 9">
    <name type="scientific">Phaeobacter inhibens</name>
    <dbReference type="NCBI Taxonomy" id="221822"/>
    <lineage>
        <taxon>Bacteria</taxon>
        <taxon>Pseudomonadati</taxon>
        <taxon>Pseudomonadota</taxon>
        <taxon>Alphaproteobacteria</taxon>
        <taxon>Rhodobacterales</taxon>
        <taxon>Roseobacteraceae</taxon>
        <taxon>Phaeobacter</taxon>
    </lineage>
</organism>
<keyword evidence="5" id="KW-0408">Iron</keyword>
<dbReference type="NCBIfam" id="NF009589">
    <property type="entry name" value="PRK13030.1"/>
    <property type="match status" value="1"/>
</dbReference>
<dbReference type="InterPro" id="IPR002869">
    <property type="entry name" value="Pyrv_flavodox_OxRed_cen"/>
</dbReference>
<dbReference type="Pfam" id="PF20169">
    <property type="entry name" value="DUF6537"/>
    <property type="match status" value="1"/>
</dbReference>
<keyword evidence="2" id="KW-0479">Metal-binding</keyword>
<evidence type="ECO:0000256" key="6">
    <source>
        <dbReference type="ARBA" id="ARBA00023014"/>
    </source>
</evidence>
<dbReference type="EMBL" id="CP010725">
    <property type="protein sequence ID" value="AUQ99146.1"/>
    <property type="molecule type" value="Genomic_DNA"/>
</dbReference>
<dbReference type="GO" id="GO:0051539">
    <property type="term" value="F:4 iron, 4 sulfur cluster binding"/>
    <property type="evidence" value="ECO:0007669"/>
    <property type="project" value="UniProtKB-KW"/>
</dbReference>
<dbReference type="InterPro" id="IPR009014">
    <property type="entry name" value="Transketo_C/PFOR_II"/>
</dbReference>
<keyword evidence="6" id="KW-0411">Iron-sulfur</keyword>
<dbReference type="InterPro" id="IPR011766">
    <property type="entry name" value="TPP_enzyme_TPP-bd"/>
</dbReference>
<name>A0A2I7K972_9RHOB</name>
<dbReference type="PROSITE" id="PS51379">
    <property type="entry name" value="4FE4S_FER_2"/>
    <property type="match status" value="1"/>
</dbReference>
<dbReference type="GO" id="GO:0045333">
    <property type="term" value="P:cellular respiration"/>
    <property type="evidence" value="ECO:0007669"/>
    <property type="project" value="UniProtKB-ARBA"/>
</dbReference>
<dbReference type="PANTHER" id="PTHR48084:SF3">
    <property type="entry name" value="SUBUNIT OF PYRUVATE:FLAVODOXIN OXIDOREDUCTASE"/>
    <property type="match status" value="1"/>
</dbReference>
<keyword evidence="4" id="KW-0560">Oxidoreductase</keyword>
<dbReference type="InterPro" id="IPR046667">
    <property type="entry name" value="DUF6537"/>
</dbReference>
<dbReference type="InterPro" id="IPR051457">
    <property type="entry name" value="2-oxoacid:Fd_oxidoreductase"/>
</dbReference>
<dbReference type="NCBIfam" id="NF009588">
    <property type="entry name" value="PRK13029.1"/>
    <property type="match status" value="1"/>
</dbReference>
<dbReference type="GO" id="GO:0044281">
    <property type="term" value="P:small molecule metabolic process"/>
    <property type="evidence" value="ECO:0007669"/>
    <property type="project" value="UniProtKB-ARBA"/>
</dbReference>